<sequence length="24" mass="2622">MVSRAFTQACACCDASGFDRECHL</sequence>
<dbReference type="AlphaFoldDB" id="A0A0E9S0D2"/>
<evidence type="ECO:0000313" key="1">
    <source>
        <dbReference type="EMBL" id="JAH34647.1"/>
    </source>
</evidence>
<organism evidence="1">
    <name type="scientific">Anguilla anguilla</name>
    <name type="common">European freshwater eel</name>
    <name type="synonym">Muraena anguilla</name>
    <dbReference type="NCBI Taxonomy" id="7936"/>
    <lineage>
        <taxon>Eukaryota</taxon>
        <taxon>Metazoa</taxon>
        <taxon>Chordata</taxon>
        <taxon>Craniata</taxon>
        <taxon>Vertebrata</taxon>
        <taxon>Euteleostomi</taxon>
        <taxon>Actinopterygii</taxon>
        <taxon>Neopterygii</taxon>
        <taxon>Teleostei</taxon>
        <taxon>Anguilliformes</taxon>
        <taxon>Anguillidae</taxon>
        <taxon>Anguilla</taxon>
    </lineage>
</organism>
<reference evidence="1" key="1">
    <citation type="submission" date="2014-11" db="EMBL/GenBank/DDBJ databases">
        <authorList>
            <person name="Amaro Gonzalez C."/>
        </authorList>
    </citation>
    <scope>NUCLEOTIDE SEQUENCE</scope>
</reference>
<proteinExistence type="predicted"/>
<accession>A0A0E9S0D2</accession>
<dbReference type="EMBL" id="GBXM01073930">
    <property type="protein sequence ID" value="JAH34647.1"/>
    <property type="molecule type" value="Transcribed_RNA"/>
</dbReference>
<name>A0A0E9S0D2_ANGAN</name>
<reference evidence="1" key="2">
    <citation type="journal article" date="2015" name="Fish Shellfish Immunol.">
        <title>Early steps in the European eel (Anguilla anguilla)-Vibrio vulnificus interaction in the gills: Role of the RtxA13 toxin.</title>
        <authorList>
            <person name="Callol A."/>
            <person name="Pajuelo D."/>
            <person name="Ebbesson L."/>
            <person name="Teles M."/>
            <person name="MacKenzie S."/>
            <person name="Amaro C."/>
        </authorList>
    </citation>
    <scope>NUCLEOTIDE SEQUENCE</scope>
</reference>
<protein>
    <submittedName>
        <fullName evidence="1">Uncharacterized protein</fullName>
    </submittedName>
</protein>